<organism evidence="2 3">
    <name type="scientific">Microbacterium azadirachtae</name>
    <dbReference type="NCBI Taxonomy" id="582680"/>
    <lineage>
        <taxon>Bacteria</taxon>
        <taxon>Bacillati</taxon>
        <taxon>Actinomycetota</taxon>
        <taxon>Actinomycetes</taxon>
        <taxon>Micrococcales</taxon>
        <taxon>Microbacteriaceae</taxon>
        <taxon>Microbacterium</taxon>
    </lineage>
</organism>
<keyword evidence="1" id="KW-0812">Transmembrane</keyword>
<feature type="transmembrane region" description="Helical" evidence="1">
    <location>
        <begin position="118"/>
        <end position="146"/>
    </location>
</feature>
<protein>
    <submittedName>
        <fullName evidence="2">Uncharacterized protein</fullName>
    </submittedName>
</protein>
<feature type="transmembrane region" description="Helical" evidence="1">
    <location>
        <begin position="56"/>
        <end position="77"/>
    </location>
</feature>
<keyword evidence="3" id="KW-1185">Reference proteome</keyword>
<feature type="transmembrane region" description="Helical" evidence="1">
    <location>
        <begin position="167"/>
        <end position="189"/>
    </location>
</feature>
<dbReference type="EMBL" id="JYIX01000037">
    <property type="protein sequence ID" value="KJL32222.1"/>
    <property type="molecule type" value="Genomic_DNA"/>
</dbReference>
<accession>A0A0F0LG87</accession>
<evidence type="ECO:0000313" key="3">
    <source>
        <dbReference type="Proteomes" id="UP000033740"/>
    </source>
</evidence>
<gene>
    <name evidence="2" type="ORF">RS86_02694</name>
</gene>
<sequence>MAFFMMFGLVVAVARYSQYVGEIAYALVLFSAVVFVGTMLSFVVFWAKKCVDGRSVVWRILLSSVLWTTGWFNAYWLQNAPLHGDAVGRLRARVEQYGAIGAFFKAPPGEFQQVANQMIGAFLCLLMLVVFIALCLASISGVYIASYGRPRWFWLSLFWTNGWAVQLWVWVLAVGVGVVALFCTSGVAFDGGDALAKWFSTLIPTPTPTP</sequence>
<comment type="caution">
    <text evidence="2">The sequence shown here is derived from an EMBL/GenBank/DDBJ whole genome shotgun (WGS) entry which is preliminary data.</text>
</comment>
<evidence type="ECO:0000313" key="2">
    <source>
        <dbReference type="EMBL" id="KJL32222.1"/>
    </source>
</evidence>
<reference evidence="2 3" key="1">
    <citation type="submission" date="2015-02" db="EMBL/GenBank/DDBJ databases">
        <title>Draft genome sequences of ten Microbacterium spp. with emphasis on heavy metal contaminated environments.</title>
        <authorList>
            <person name="Corretto E."/>
        </authorList>
    </citation>
    <scope>NUCLEOTIDE SEQUENCE [LARGE SCALE GENOMIC DNA]</scope>
    <source>
        <strain evidence="2 3">ARN176</strain>
    </source>
</reference>
<keyword evidence="1" id="KW-0472">Membrane</keyword>
<dbReference type="AlphaFoldDB" id="A0A0F0LG87"/>
<dbReference type="PATRIC" id="fig|582680.6.peg.2763"/>
<dbReference type="Proteomes" id="UP000033740">
    <property type="component" value="Unassembled WGS sequence"/>
</dbReference>
<evidence type="ECO:0000256" key="1">
    <source>
        <dbReference type="SAM" id="Phobius"/>
    </source>
</evidence>
<proteinExistence type="predicted"/>
<keyword evidence="1" id="KW-1133">Transmembrane helix</keyword>
<name>A0A0F0LG87_9MICO</name>
<feature type="transmembrane region" description="Helical" evidence="1">
    <location>
        <begin position="24"/>
        <end position="47"/>
    </location>
</feature>